<dbReference type="Proteomes" id="UP000499080">
    <property type="component" value="Unassembled WGS sequence"/>
</dbReference>
<evidence type="ECO:0000313" key="2">
    <source>
        <dbReference type="Proteomes" id="UP000499080"/>
    </source>
</evidence>
<proteinExistence type="predicted"/>
<name>A0A4Y2GQM9_ARAVE</name>
<sequence length="141" mass="15701">MTRMIRQGGESLISDSNYLYEGRACGDGTRPGRHSSYCSGCIQMTRMIRQGGNTNSQQITNNDNNSTFNSAQLTSFLSLTADETIKSVPMDQHYYRLASSSLLARTADRTRKTFALQGYPSRLTLPLSSKRSPYIVSRGRT</sequence>
<comment type="caution">
    <text evidence="1">The sequence shown here is derived from an EMBL/GenBank/DDBJ whole genome shotgun (WGS) entry which is preliminary data.</text>
</comment>
<organism evidence="1 2">
    <name type="scientific">Araneus ventricosus</name>
    <name type="common">Orbweaver spider</name>
    <name type="synonym">Epeira ventricosa</name>
    <dbReference type="NCBI Taxonomy" id="182803"/>
    <lineage>
        <taxon>Eukaryota</taxon>
        <taxon>Metazoa</taxon>
        <taxon>Ecdysozoa</taxon>
        <taxon>Arthropoda</taxon>
        <taxon>Chelicerata</taxon>
        <taxon>Arachnida</taxon>
        <taxon>Araneae</taxon>
        <taxon>Araneomorphae</taxon>
        <taxon>Entelegynae</taxon>
        <taxon>Araneoidea</taxon>
        <taxon>Araneidae</taxon>
        <taxon>Araneus</taxon>
    </lineage>
</organism>
<accession>A0A4Y2GQM9</accession>
<reference evidence="1 2" key="1">
    <citation type="journal article" date="2019" name="Sci. Rep.">
        <title>Orb-weaving spider Araneus ventricosus genome elucidates the spidroin gene catalogue.</title>
        <authorList>
            <person name="Kono N."/>
            <person name="Nakamura H."/>
            <person name="Ohtoshi R."/>
            <person name="Moran D.A.P."/>
            <person name="Shinohara A."/>
            <person name="Yoshida Y."/>
            <person name="Fujiwara M."/>
            <person name="Mori M."/>
            <person name="Tomita M."/>
            <person name="Arakawa K."/>
        </authorList>
    </citation>
    <scope>NUCLEOTIDE SEQUENCE [LARGE SCALE GENOMIC DNA]</scope>
</reference>
<keyword evidence="2" id="KW-1185">Reference proteome</keyword>
<gene>
    <name evidence="1" type="ORF">AVEN_101534_1</name>
</gene>
<dbReference type="AlphaFoldDB" id="A0A4Y2GQM9"/>
<protein>
    <submittedName>
        <fullName evidence="1">Uncharacterized protein</fullName>
    </submittedName>
</protein>
<dbReference type="EMBL" id="BGPR01001536">
    <property type="protein sequence ID" value="GBM56252.1"/>
    <property type="molecule type" value="Genomic_DNA"/>
</dbReference>
<evidence type="ECO:0000313" key="1">
    <source>
        <dbReference type="EMBL" id="GBM56252.1"/>
    </source>
</evidence>